<proteinExistence type="predicted"/>
<organism evidence="1 2">
    <name type="scientific">Prorocentrum cordatum</name>
    <dbReference type="NCBI Taxonomy" id="2364126"/>
    <lineage>
        <taxon>Eukaryota</taxon>
        <taxon>Sar</taxon>
        <taxon>Alveolata</taxon>
        <taxon>Dinophyceae</taxon>
        <taxon>Prorocentrales</taxon>
        <taxon>Prorocentraceae</taxon>
        <taxon>Prorocentrum</taxon>
    </lineage>
</organism>
<sequence>AEQWSARRLAQDWRQPAVEALRHAEPVPAEQLAQGLEFASARPGAVHAAIAAGGGERPGHVHLASVVGALTDSAGYIEHQVQDLMLEMSGGAVLARGMGRRTDELRDPAV</sequence>
<name>A0ABN9X5E8_9DINO</name>
<keyword evidence="2" id="KW-1185">Reference proteome</keyword>
<evidence type="ECO:0000313" key="2">
    <source>
        <dbReference type="Proteomes" id="UP001189429"/>
    </source>
</evidence>
<gene>
    <name evidence="1" type="ORF">PCOR1329_LOCUS73623</name>
</gene>
<protein>
    <submittedName>
        <fullName evidence="1">Uncharacterized protein</fullName>
    </submittedName>
</protein>
<evidence type="ECO:0000313" key="1">
    <source>
        <dbReference type="EMBL" id="CAK0894614.1"/>
    </source>
</evidence>
<reference evidence="1" key="1">
    <citation type="submission" date="2023-10" db="EMBL/GenBank/DDBJ databases">
        <authorList>
            <person name="Chen Y."/>
            <person name="Shah S."/>
            <person name="Dougan E. K."/>
            <person name="Thang M."/>
            <person name="Chan C."/>
        </authorList>
    </citation>
    <scope>NUCLEOTIDE SEQUENCE [LARGE SCALE GENOMIC DNA]</scope>
</reference>
<comment type="caution">
    <text evidence="1">The sequence shown here is derived from an EMBL/GenBank/DDBJ whole genome shotgun (WGS) entry which is preliminary data.</text>
</comment>
<accession>A0ABN9X5E8</accession>
<feature type="non-terminal residue" evidence="1">
    <location>
        <position position="1"/>
    </location>
</feature>
<dbReference type="EMBL" id="CAUYUJ010019926">
    <property type="protein sequence ID" value="CAK0894614.1"/>
    <property type="molecule type" value="Genomic_DNA"/>
</dbReference>
<dbReference type="Proteomes" id="UP001189429">
    <property type="component" value="Unassembled WGS sequence"/>
</dbReference>